<comment type="caution">
    <text evidence="6">The sequence shown here is derived from an EMBL/GenBank/DDBJ whole genome shotgun (WGS) entry which is preliminary data.</text>
</comment>
<feature type="domain" description="FAD-binding" evidence="5">
    <location>
        <begin position="9"/>
        <end position="174"/>
    </location>
</feature>
<evidence type="ECO:0000256" key="2">
    <source>
        <dbReference type="ARBA" id="ARBA00022827"/>
    </source>
</evidence>
<gene>
    <name evidence="6" type="ORF">N7452_002189</name>
</gene>
<dbReference type="AlphaFoldDB" id="A0A9W9URX0"/>
<dbReference type="GO" id="GO:0004497">
    <property type="term" value="F:monooxygenase activity"/>
    <property type="evidence" value="ECO:0007669"/>
    <property type="project" value="UniProtKB-KW"/>
</dbReference>
<evidence type="ECO:0000256" key="4">
    <source>
        <dbReference type="ARBA" id="ARBA00023033"/>
    </source>
</evidence>
<dbReference type="Proteomes" id="UP001147695">
    <property type="component" value="Unassembled WGS sequence"/>
</dbReference>
<dbReference type="Pfam" id="PF01494">
    <property type="entry name" value="FAD_binding_3"/>
    <property type="match status" value="2"/>
</dbReference>
<evidence type="ECO:0000259" key="5">
    <source>
        <dbReference type="Pfam" id="PF01494"/>
    </source>
</evidence>
<keyword evidence="4" id="KW-0503">Monooxygenase</keyword>
<evidence type="ECO:0000313" key="7">
    <source>
        <dbReference type="Proteomes" id="UP001147695"/>
    </source>
</evidence>
<evidence type="ECO:0000313" key="6">
    <source>
        <dbReference type="EMBL" id="KAJ5353215.1"/>
    </source>
</evidence>
<keyword evidence="1" id="KW-0285">Flavoprotein</keyword>
<protein>
    <recommendedName>
        <fullName evidence="5">FAD-binding domain-containing protein</fullName>
    </recommendedName>
</protein>
<dbReference type="EMBL" id="JAPZBQ010000001">
    <property type="protein sequence ID" value="KAJ5353215.1"/>
    <property type="molecule type" value="Genomic_DNA"/>
</dbReference>
<reference evidence="6" key="1">
    <citation type="submission" date="2022-12" db="EMBL/GenBank/DDBJ databases">
        <authorList>
            <person name="Petersen C."/>
        </authorList>
    </citation>
    <scope>NUCLEOTIDE SEQUENCE</scope>
    <source>
        <strain evidence="6">IBT 35673</strain>
    </source>
</reference>
<sequence length="428" mass="46593">MPHSKLDPIAIVGGGPCGLTFARLLETAGIDYVVFEREVSSEPTPRFQGGTLDLHFGTGQEALRRAGLSAEFEKVARRDAMTMTVQDFQGNHRTTFGETRDAPEIDRLQLRQMLLDSIPEHRIRWGKTLCSVENSGKKSGAPSWVLRFSDGTTESGFGLIVGADGAWSKLRQIITSAKPQYSGMIFIEGHLSHDNPKYKAALDMVGAGNSMATGAKTNLVVQQMGDRSYRVYMGLVAPETVTRPGGEADVTDMTKARAAMLGPGGYFADWAPDLRAFIEHAEGPWRAWPLYHMDSDVFLPVTGEGDQASSRWVSAQGVTLLGDAAHISIPNGEGVNQAMYDALVLFDSVVRELGGDKAELESAEAQEAALARAVVAYEAEMLPRARECILHCLEDIEMFWGEDAASRMIQMFNGTDQQGSQEGISKVD</sequence>
<dbReference type="PANTHER" id="PTHR46972">
    <property type="entry name" value="MONOOXYGENASE ASQM-RELATED"/>
    <property type="match status" value="1"/>
</dbReference>
<evidence type="ECO:0000256" key="3">
    <source>
        <dbReference type="ARBA" id="ARBA00023002"/>
    </source>
</evidence>
<dbReference type="SUPFAM" id="SSF51905">
    <property type="entry name" value="FAD/NAD(P)-binding domain"/>
    <property type="match status" value="1"/>
</dbReference>
<keyword evidence="3" id="KW-0560">Oxidoreductase</keyword>
<dbReference type="PANTHER" id="PTHR46972:SF1">
    <property type="entry name" value="FAD DEPENDENT OXIDOREDUCTASE DOMAIN-CONTAINING PROTEIN"/>
    <property type="match status" value="1"/>
</dbReference>
<dbReference type="Gene3D" id="3.50.50.60">
    <property type="entry name" value="FAD/NAD(P)-binding domain"/>
    <property type="match status" value="1"/>
</dbReference>
<name>A0A9W9URX0_PENBR</name>
<organism evidence="6 7">
    <name type="scientific">Penicillium brevicompactum</name>
    <dbReference type="NCBI Taxonomy" id="5074"/>
    <lineage>
        <taxon>Eukaryota</taxon>
        <taxon>Fungi</taxon>
        <taxon>Dikarya</taxon>
        <taxon>Ascomycota</taxon>
        <taxon>Pezizomycotina</taxon>
        <taxon>Eurotiomycetes</taxon>
        <taxon>Eurotiomycetidae</taxon>
        <taxon>Eurotiales</taxon>
        <taxon>Aspergillaceae</taxon>
        <taxon>Penicillium</taxon>
    </lineage>
</organism>
<dbReference type="PRINTS" id="PR00420">
    <property type="entry name" value="RNGMNOXGNASE"/>
</dbReference>
<dbReference type="GO" id="GO:0071949">
    <property type="term" value="F:FAD binding"/>
    <property type="evidence" value="ECO:0007669"/>
    <property type="project" value="InterPro"/>
</dbReference>
<dbReference type="InterPro" id="IPR002938">
    <property type="entry name" value="FAD-bd"/>
</dbReference>
<reference evidence="6" key="2">
    <citation type="journal article" date="2023" name="IMA Fungus">
        <title>Comparative genomic study of the Penicillium genus elucidates a diverse pangenome and 15 lateral gene transfer events.</title>
        <authorList>
            <person name="Petersen C."/>
            <person name="Sorensen T."/>
            <person name="Nielsen M.R."/>
            <person name="Sondergaard T.E."/>
            <person name="Sorensen J.L."/>
            <person name="Fitzpatrick D.A."/>
            <person name="Frisvad J.C."/>
            <person name="Nielsen K.L."/>
        </authorList>
    </citation>
    <scope>NUCLEOTIDE SEQUENCE</scope>
    <source>
        <strain evidence="6">IBT 35673</strain>
    </source>
</reference>
<evidence type="ECO:0000256" key="1">
    <source>
        <dbReference type="ARBA" id="ARBA00022630"/>
    </source>
</evidence>
<keyword evidence="2" id="KW-0274">FAD</keyword>
<dbReference type="InterPro" id="IPR036188">
    <property type="entry name" value="FAD/NAD-bd_sf"/>
</dbReference>
<feature type="domain" description="FAD-binding" evidence="5">
    <location>
        <begin position="316"/>
        <end position="376"/>
    </location>
</feature>
<accession>A0A9W9URX0</accession>
<proteinExistence type="predicted"/>